<dbReference type="AlphaFoldDB" id="A0A0V1CL36"/>
<feature type="compositionally biased region" description="Polar residues" evidence="1">
    <location>
        <begin position="100"/>
        <end position="115"/>
    </location>
</feature>
<proteinExistence type="predicted"/>
<comment type="caution">
    <text evidence="2">The sequence shown here is derived from an EMBL/GenBank/DDBJ whole genome shotgun (WGS) entry which is preliminary data.</text>
</comment>
<feature type="region of interest" description="Disordered" evidence="1">
    <location>
        <begin position="100"/>
        <end position="122"/>
    </location>
</feature>
<protein>
    <submittedName>
        <fullName evidence="2">Uncharacterized protein</fullName>
    </submittedName>
</protein>
<evidence type="ECO:0000313" key="2">
    <source>
        <dbReference type="EMBL" id="KRY49999.1"/>
    </source>
</evidence>
<keyword evidence="3" id="KW-1185">Reference proteome</keyword>
<name>A0A0V1CL36_TRIBR</name>
<reference evidence="2 3" key="1">
    <citation type="submission" date="2015-01" db="EMBL/GenBank/DDBJ databases">
        <title>Evolution of Trichinella species and genotypes.</title>
        <authorList>
            <person name="Korhonen P.K."/>
            <person name="Edoardo P."/>
            <person name="Giuseppe L.R."/>
            <person name="Gasser R.B."/>
        </authorList>
    </citation>
    <scope>NUCLEOTIDE SEQUENCE [LARGE SCALE GENOMIC DNA]</scope>
    <source>
        <strain evidence="2">ISS120</strain>
    </source>
</reference>
<accession>A0A0V1CL36</accession>
<evidence type="ECO:0000313" key="3">
    <source>
        <dbReference type="Proteomes" id="UP000054653"/>
    </source>
</evidence>
<dbReference type="Proteomes" id="UP000054653">
    <property type="component" value="Unassembled WGS sequence"/>
</dbReference>
<evidence type="ECO:0000256" key="1">
    <source>
        <dbReference type="SAM" id="MobiDB-lite"/>
    </source>
</evidence>
<dbReference type="EMBL" id="JYDI01000161">
    <property type="protein sequence ID" value="KRY49999.1"/>
    <property type="molecule type" value="Genomic_DNA"/>
</dbReference>
<organism evidence="2 3">
    <name type="scientific">Trichinella britovi</name>
    <name type="common">Parasitic roundworm</name>
    <dbReference type="NCBI Taxonomy" id="45882"/>
    <lineage>
        <taxon>Eukaryota</taxon>
        <taxon>Metazoa</taxon>
        <taxon>Ecdysozoa</taxon>
        <taxon>Nematoda</taxon>
        <taxon>Enoplea</taxon>
        <taxon>Dorylaimia</taxon>
        <taxon>Trichinellida</taxon>
        <taxon>Trichinellidae</taxon>
        <taxon>Trichinella</taxon>
    </lineage>
</organism>
<gene>
    <name evidence="2" type="ORF">T03_7184</name>
</gene>
<sequence>MTNGSMSSHWCVFPSTMMDSILRSVQINLFACPFPCECDLDRDVLLGLGHDTGFNVGERECGPPFVEIIRQDQDVLIPRRGPFQRSQDVHADLLQEVQLRQTQSRGSKSSPTAQFKDSAGKNRGFFWRPTRIIRQGGA</sequence>